<keyword evidence="2" id="KW-1185">Reference proteome</keyword>
<organism evidence="1 2">
    <name type="scientific">Rhodoferax lithotrophicus</name>
    <dbReference type="NCBI Taxonomy" id="2798804"/>
    <lineage>
        <taxon>Bacteria</taxon>
        <taxon>Pseudomonadati</taxon>
        <taxon>Pseudomonadota</taxon>
        <taxon>Betaproteobacteria</taxon>
        <taxon>Burkholderiales</taxon>
        <taxon>Comamonadaceae</taxon>
        <taxon>Rhodoferax</taxon>
    </lineage>
</organism>
<proteinExistence type="predicted"/>
<name>A0ABM7MI85_9BURK</name>
<protein>
    <submittedName>
        <fullName evidence="1">Uncharacterized protein</fullName>
    </submittedName>
</protein>
<gene>
    <name evidence="1" type="ORF">MIZ03_0758</name>
</gene>
<accession>A0ABM7MI85</accession>
<sequence>MDQQTRVVPKGHQVNTQQVLAEGIIATGTRLAWWPFETAPAKV</sequence>
<evidence type="ECO:0000313" key="1">
    <source>
        <dbReference type="EMBL" id="BCO25879.1"/>
    </source>
</evidence>
<dbReference type="Proteomes" id="UP000824366">
    <property type="component" value="Chromosome"/>
</dbReference>
<dbReference type="EMBL" id="AP024238">
    <property type="protein sequence ID" value="BCO25879.1"/>
    <property type="molecule type" value="Genomic_DNA"/>
</dbReference>
<evidence type="ECO:0000313" key="2">
    <source>
        <dbReference type="Proteomes" id="UP000824366"/>
    </source>
</evidence>
<reference evidence="1 2" key="1">
    <citation type="journal article" date="2021" name="Microbiol. Spectr.">
        <title>A Single Bacterium Capable of Oxidation and Reduction of Iron at Circumneutral pH.</title>
        <authorList>
            <person name="Kato S."/>
            <person name="Ohkuma M."/>
        </authorList>
    </citation>
    <scope>NUCLEOTIDE SEQUENCE [LARGE SCALE GENOMIC DNA]</scope>
    <source>
        <strain evidence="1 2">MIZ03</strain>
    </source>
</reference>